<comment type="caution">
    <text evidence="1">The sequence shown here is derived from an EMBL/GenBank/DDBJ whole genome shotgun (WGS) entry which is preliminary data.</text>
</comment>
<dbReference type="Gene3D" id="2.60.40.10">
    <property type="entry name" value="Immunoglobulins"/>
    <property type="match status" value="1"/>
</dbReference>
<accession>A0ABY0IIV4</accession>
<keyword evidence="2" id="KW-1185">Reference proteome</keyword>
<gene>
    <name evidence="1" type="ORF">DAY19_03585</name>
</gene>
<name>A0ABY0IIV4_9BACT</name>
<protein>
    <recommendedName>
        <fullName evidence="3">Dystroglycan-type cadherin-like domain-containing protein</fullName>
    </recommendedName>
</protein>
<dbReference type="Pfam" id="PF05345">
    <property type="entry name" value="He_PIG"/>
    <property type="match status" value="1"/>
</dbReference>
<evidence type="ECO:0000313" key="2">
    <source>
        <dbReference type="Proteomes" id="UP000443582"/>
    </source>
</evidence>
<sequence length="1271" mass="137672">MDVSFDNNCMKTLKGRPSLHLLLILLLITSSCVPDSLTKFKEEGATSDDASSSVGEVVDPPSQFEDDFGFPIDGDSIESPTSVSYSTSPTSIFVTGDSGLINKSDSNIVTRLIPSGSFGDYTIEDDEGVYVVTPSTQNNFLDPISNPGFNFGTDLTTTYAGTFSLSSRTGVIQLTSSTVDPVRKFTAANTNFNFYSPADETAETITITSMPTITVQAPIPEKLSFEVESSFNCTGTNIGTSAPGIPTIGDTYLDAGTCYYNYDGTNLNTVAFPFSGPVYIGFQLDTNANFLIDDSITSETFSTSSGATGTITYKDEANAIYGTLTSGDLYPGDLIDNEFPFSNTEGIIEKVKYYFQPESNIILKLINDTSVGPATHIGYNNHTNIEITPDLPSTLKLVKDVDSPLFGYIIDTSGTSDHELQSASEYTVKVSNDITERVFTFDIGIVNPPEKLSYSQLTAFKVKNLVQTSSSFTVGQEVATAVTPPFEEGAKGIIKRILDIDGNEKYLIVQVISGQFVKDASIDNYKEFLDEEAIIQTTPVSLTHILELNTTAAFTPTYIAEQPSICQEFIAAPSNEYAKAIVTGNPTDAGLAGYIFVNQVKNPDDTTSNRDFIASNTTLEDCDLGTSYTMQEIWAPVLEATFTNTSSLTSGMDLLTTTNRASLSLSSINSTDNTALLQSADGKSLTLSLPAQFSSVRPYALNAASITNYKSLTTFELQRGVESSLIATLPKGDSVVYSVTPELPPGLSLDPDTGDISGIPEVAAASKNFVVTATNILGSVSSSFNILIEDYFEVDIDIANTPKFYLHKDGEDNLFNQCRIKKRDIVSNPKTTALETEDVVDIDCFADIGENNIHLRNLTFNAKVGPGICHSVKYQPFSFFSKRPHRTLASDTDINYSPTARFIVQEVVNASPECAGVVGADNTANDGLTGNPTPANTYSVDGIYVNGVLFDGTLDDLCAGKYDDVNCDDGQFTYATLDYTYTEADSDLGTPETCENTIEVKTHSCEGNMYACRNGPIRDLFNDVEVEEGFGSLIIEAFSGLNYTEELSSPIDIGASTNRYIASYTTSNSCFNPGDSTQYYAKGVVEHSRRADGDPNGIVDPFIESQPFYSFTCLDEFSVIQARINVHVRDWDNTYVLDDLDKVTTGNMDEGVNEDVFDEPLNEYSDWDDSAITTGVYSGCNDSNPPSIASTFDSIGTGSGVQSSQYFYFAASGLGLYSGQDVTINGDAYTIKRVYSNGVKLTRPLETTYSSVNISARYLIPFPAVEFEENN</sequence>
<dbReference type="SUPFAM" id="SSF49313">
    <property type="entry name" value="Cadherin-like"/>
    <property type="match status" value="1"/>
</dbReference>
<dbReference type="InterPro" id="IPR013783">
    <property type="entry name" value="Ig-like_fold"/>
</dbReference>
<dbReference type="EMBL" id="QDKL01000001">
    <property type="protein sequence ID" value="RZF22868.1"/>
    <property type="molecule type" value="Genomic_DNA"/>
</dbReference>
<evidence type="ECO:0008006" key="3">
    <source>
        <dbReference type="Google" id="ProtNLM"/>
    </source>
</evidence>
<proteinExistence type="predicted"/>
<organism evidence="1 2">
    <name type="scientific">Halobacteriovorax vibrionivorans</name>
    <dbReference type="NCBI Taxonomy" id="2152716"/>
    <lineage>
        <taxon>Bacteria</taxon>
        <taxon>Pseudomonadati</taxon>
        <taxon>Bdellovibrionota</taxon>
        <taxon>Bacteriovoracia</taxon>
        <taxon>Bacteriovoracales</taxon>
        <taxon>Halobacteriovoraceae</taxon>
        <taxon>Halobacteriovorax</taxon>
    </lineage>
</organism>
<dbReference type="InterPro" id="IPR015919">
    <property type="entry name" value="Cadherin-like_sf"/>
</dbReference>
<reference evidence="2" key="1">
    <citation type="journal article" date="2019" name="Int. J. Syst. Evol. Microbiol.">
        <title>Halobacteriovorax valvorus sp. nov., a novel prokaryotic predator isolated from coastal seawater of China.</title>
        <authorList>
            <person name="Chen M.-X."/>
        </authorList>
    </citation>
    <scope>NUCLEOTIDE SEQUENCE [LARGE SCALE GENOMIC DNA]</scope>
    <source>
        <strain evidence="2">BL9</strain>
    </source>
</reference>
<evidence type="ECO:0000313" key="1">
    <source>
        <dbReference type="EMBL" id="RZF22868.1"/>
    </source>
</evidence>
<dbReference type="Proteomes" id="UP000443582">
    <property type="component" value="Unassembled WGS sequence"/>
</dbReference>